<dbReference type="PANTHER" id="PTHR12526:SF636">
    <property type="entry name" value="BLL3647 PROTEIN"/>
    <property type="match status" value="1"/>
</dbReference>
<dbReference type="Pfam" id="PF11997">
    <property type="entry name" value="DUF3492"/>
    <property type="match status" value="1"/>
</dbReference>
<reference evidence="5" key="1">
    <citation type="journal article" date="2019" name="Int. J. Syst. Evol. Microbiol.">
        <title>The Global Catalogue of Microorganisms (GCM) 10K type strain sequencing project: providing services to taxonomists for standard genome sequencing and annotation.</title>
        <authorList>
            <consortium name="The Broad Institute Genomics Platform"/>
            <consortium name="The Broad Institute Genome Sequencing Center for Infectious Disease"/>
            <person name="Wu L."/>
            <person name="Ma J."/>
        </authorList>
    </citation>
    <scope>NUCLEOTIDE SEQUENCE [LARGE SCALE GENOMIC DNA]</scope>
    <source>
        <strain evidence="5">JCM 18324</strain>
    </source>
</reference>
<evidence type="ECO:0000259" key="3">
    <source>
        <dbReference type="Pfam" id="PF11997"/>
    </source>
</evidence>
<dbReference type="InterPro" id="IPR022622">
    <property type="entry name" value="DUF3492"/>
</dbReference>
<evidence type="ECO:0000313" key="5">
    <source>
        <dbReference type="Proteomes" id="UP001501147"/>
    </source>
</evidence>
<evidence type="ECO:0000256" key="2">
    <source>
        <dbReference type="SAM" id="MobiDB-lite"/>
    </source>
</evidence>
<gene>
    <name evidence="4" type="ORF">GCM10023329_23090</name>
</gene>
<dbReference type="Pfam" id="PF13692">
    <property type="entry name" value="Glyco_trans_1_4"/>
    <property type="match status" value="1"/>
</dbReference>
<dbReference type="PANTHER" id="PTHR12526">
    <property type="entry name" value="GLYCOSYLTRANSFERASE"/>
    <property type="match status" value="1"/>
</dbReference>
<evidence type="ECO:0000313" key="4">
    <source>
        <dbReference type="EMBL" id="GAA4774231.1"/>
    </source>
</evidence>
<name>A0ABP9A504_9ACTN</name>
<dbReference type="EMBL" id="BAABJV010000004">
    <property type="protein sequence ID" value="GAA4774231.1"/>
    <property type="molecule type" value="Genomic_DNA"/>
</dbReference>
<feature type="region of interest" description="Disordered" evidence="2">
    <location>
        <begin position="538"/>
        <end position="558"/>
    </location>
</feature>
<proteinExistence type="predicted"/>
<dbReference type="Proteomes" id="UP001501147">
    <property type="component" value="Unassembled WGS sequence"/>
</dbReference>
<dbReference type="SUPFAM" id="SSF53756">
    <property type="entry name" value="UDP-Glycosyltransferase/glycogen phosphorylase"/>
    <property type="match status" value="1"/>
</dbReference>
<keyword evidence="5" id="KW-1185">Reference proteome</keyword>
<dbReference type="Gene3D" id="3.40.50.2000">
    <property type="entry name" value="Glycogen Phosphorylase B"/>
    <property type="match status" value="2"/>
</dbReference>
<accession>A0ABP9A504</accession>
<organism evidence="4 5">
    <name type="scientific">Streptomyces sanyensis</name>
    <dbReference type="NCBI Taxonomy" id="568869"/>
    <lineage>
        <taxon>Bacteria</taxon>
        <taxon>Bacillati</taxon>
        <taxon>Actinomycetota</taxon>
        <taxon>Actinomycetes</taxon>
        <taxon>Kitasatosporales</taxon>
        <taxon>Streptomycetaceae</taxon>
        <taxon>Streptomyces</taxon>
    </lineage>
</organism>
<feature type="domain" description="DUF3492" evidence="3">
    <location>
        <begin position="1"/>
        <end position="277"/>
    </location>
</feature>
<evidence type="ECO:0000256" key="1">
    <source>
        <dbReference type="ARBA" id="ARBA00021292"/>
    </source>
</evidence>
<protein>
    <recommendedName>
        <fullName evidence="1">D-inositol 3-phosphate glycosyltransferase</fullName>
    </recommendedName>
</protein>
<feature type="region of interest" description="Disordered" evidence="2">
    <location>
        <begin position="56"/>
        <end position="75"/>
    </location>
</feature>
<comment type="caution">
    <text evidence="4">The sequence shown here is derived from an EMBL/GenBank/DDBJ whole genome shotgun (WGS) entry which is preliminary data.</text>
</comment>
<sequence length="558" mass="58575">MVTHGGYPYAKGESRLWCERLVHGLARHQFDVYAASSGPEQERSGLLPLPPHARLAATASPWAPPEDGTAPGRRGRRRAAGLLAELLRAVCADDGTRPGGPAHGADGFDEALYGLAELARTHGGLPAALRSEPALRAVESACRAPGSHRALRDATAADLLRAADALEHALRPLSFDWYQGGALDAADLCHAVSGGPGALPGLVAKRFCGVPLLVTEYGVQVRTHHLAARRDGRGPAVRALLAAFHRRLAREVYTQAALVTSGNAHARRWQEQCGADRTRLRTVHPGMAAERFAAVGEGPEGEERTLVWVGRPEPGKDLVALLHAFAEVRKTEPAARLRLFTTPPQGGRGDGPADAYLAQCRALAAQLFPDEADGAHAVGDNPVSFEEIGSPEAPEPADAYAAGCLVVHSSVVEGFPATLVEAMLCGRATVSTDAGAVVEAIGGTGLVVPPRNPRALADACLALLRDPERRARLGAAARARALELFTAEQNLTAFGGLYLELISHSPVRRAAEAVDAAGDPVPFAHPAESRLPGRWNGAGHVPAWASGPDTAPAKEVHP</sequence>